<dbReference type="EMBL" id="NJEU01000042">
    <property type="protein sequence ID" value="PHH82785.1"/>
    <property type="molecule type" value="Genomic_DNA"/>
</dbReference>
<keyword evidence="2" id="KW-0472">Membrane</keyword>
<dbReference type="Proteomes" id="UP000224854">
    <property type="component" value="Unassembled WGS sequence"/>
</dbReference>
<accession>A0A2C5ZLC1</accession>
<keyword evidence="2" id="KW-1133">Transmembrane helix</keyword>
<evidence type="ECO:0000256" key="1">
    <source>
        <dbReference type="SAM" id="MobiDB-lite"/>
    </source>
</evidence>
<feature type="transmembrane region" description="Helical" evidence="2">
    <location>
        <begin position="18"/>
        <end position="39"/>
    </location>
</feature>
<feature type="region of interest" description="Disordered" evidence="1">
    <location>
        <begin position="74"/>
        <end position="94"/>
    </location>
</feature>
<gene>
    <name evidence="3" type="ORF">CDD82_4859</name>
</gene>
<comment type="caution">
    <text evidence="3">The sequence shown here is derived from an EMBL/GenBank/DDBJ whole genome shotgun (WGS) entry which is preliminary data.</text>
</comment>
<protein>
    <submittedName>
        <fullName evidence="3">Uncharacterized protein</fullName>
    </submittedName>
</protein>
<name>A0A2C5ZLC1_9HYPO</name>
<evidence type="ECO:0000313" key="3">
    <source>
        <dbReference type="EMBL" id="PHH82785.1"/>
    </source>
</evidence>
<dbReference type="AlphaFoldDB" id="A0A2C5ZLC1"/>
<sequence length="94" mass="10072">MQSCFSLHLDLVDLVNPVLLNLVLLNLLLLTSSILYLGLVTPPAVKHRLPPTGLVVTPATLAHGKSAEETFYSRMPETNPHSSPSDGQVGLPFG</sequence>
<evidence type="ECO:0000313" key="4">
    <source>
        <dbReference type="Proteomes" id="UP000224854"/>
    </source>
</evidence>
<reference evidence="3 4" key="1">
    <citation type="submission" date="2017-06" db="EMBL/GenBank/DDBJ databases">
        <title>Ant-infecting Ophiocordyceps genomes reveal a high diversity of potential behavioral manipulation genes and a possible major role for enterotoxins.</title>
        <authorList>
            <person name="De Bekker C."/>
            <person name="Evans H.C."/>
            <person name="Brachmann A."/>
            <person name="Hughes D.P."/>
        </authorList>
    </citation>
    <scope>NUCLEOTIDE SEQUENCE [LARGE SCALE GENOMIC DNA]</scope>
    <source>
        <strain evidence="3 4">1348a</strain>
    </source>
</reference>
<keyword evidence="2" id="KW-0812">Transmembrane</keyword>
<organism evidence="3 4">
    <name type="scientific">Ophiocordyceps australis</name>
    <dbReference type="NCBI Taxonomy" id="1399860"/>
    <lineage>
        <taxon>Eukaryota</taxon>
        <taxon>Fungi</taxon>
        <taxon>Dikarya</taxon>
        <taxon>Ascomycota</taxon>
        <taxon>Pezizomycotina</taxon>
        <taxon>Sordariomycetes</taxon>
        <taxon>Hypocreomycetidae</taxon>
        <taxon>Hypocreales</taxon>
        <taxon>Ophiocordycipitaceae</taxon>
        <taxon>Ophiocordyceps</taxon>
    </lineage>
</organism>
<proteinExistence type="predicted"/>
<keyword evidence="4" id="KW-1185">Reference proteome</keyword>
<evidence type="ECO:0000256" key="2">
    <source>
        <dbReference type="SAM" id="Phobius"/>
    </source>
</evidence>